<reference evidence="1 2" key="1">
    <citation type="submission" date="2020-06" db="EMBL/GenBank/DDBJ databases">
        <title>Description of novel acetic acid bacteria.</title>
        <authorList>
            <person name="Sombolestani A."/>
        </authorList>
    </citation>
    <scope>NUCLEOTIDE SEQUENCE [LARGE SCALE GENOMIC DNA]</scope>
    <source>
        <strain evidence="1 2">LMG 31431</strain>
    </source>
</reference>
<proteinExistence type="predicted"/>
<dbReference type="Proteomes" id="UP000534870">
    <property type="component" value="Unassembled WGS sequence"/>
</dbReference>
<protein>
    <submittedName>
        <fullName evidence="1">Uncharacterized protein</fullName>
    </submittedName>
</protein>
<evidence type="ECO:0000313" key="1">
    <source>
        <dbReference type="EMBL" id="NVN09707.1"/>
    </source>
</evidence>
<organism evidence="1 2">
    <name type="scientific">Nguyenibacter vanlangensis</name>
    <dbReference type="NCBI Taxonomy" id="1216886"/>
    <lineage>
        <taxon>Bacteria</taxon>
        <taxon>Pseudomonadati</taxon>
        <taxon>Pseudomonadota</taxon>
        <taxon>Alphaproteobacteria</taxon>
        <taxon>Acetobacterales</taxon>
        <taxon>Acetobacteraceae</taxon>
        <taxon>Nguyenibacter</taxon>
    </lineage>
</organism>
<dbReference type="EMBL" id="JABXXP010000003">
    <property type="protein sequence ID" value="NVN09707.1"/>
    <property type="molecule type" value="Genomic_DNA"/>
</dbReference>
<dbReference type="RefSeq" id="WP_176638507.1">
    <property type="nucleotide sequence ID" value="NZ_JABXXP010000003.1"/>
</dbReference>
<name>A0A7Y7ISW7_9PROT</name>
<gene>
    <name evidence="1" type="ORF">HUK84_00830</name>
</gene>
<accession>A0A7Y7ISW7</accession>
<sequence length="232" mass="24411">MVISVPKPAFPDVPNALGVPAMIRNPVAVAETEASVIAGDLIETLILDQHGPWGIYDKTGKKIAASQYFLGLDFSKEYRVSDAPMEQGAFQSYNKVETPFLARVTLACDGTGFFGFGGSSAFGFGSTAGETRQAFLAAIAAAVSSTDVFSIVTPDATYVNSNLVHYDYTRTHRQGVSLLAVTVGFQEIRTGAIRRFAHPQTPDGAETTNTGLVQAQTPTSAQAAPASTAGVN</sequence>
<dbReference type="AlphaFoldDB" id="A0A7Y7ISW7"/>
<evidence type="ECO:0000313" key="2">
    <source>
        <dbReference type="Proteomes" id="UP000534870"/>
    </source>
</evidence>
<comment type="caution">
    <text evidence="1">The sequence shown here is derived from an EMBL/GenBank/DDBJ whole genome shotgun (WGS) entry which is preliminary data.</text>
</comment>